<dbReference type="InterPro" id="IPR036259">
    <property type="entry name" value="MFS_trans_sf"/>
</dbReference>
<protein>
    <recommendedName>
        <fullName evidence="3">Major facilitator superfamily (MFS) profile domain-containing protein</fullName>
    </recommendedName>
</protein>
<evidence type="ECO:0000256" key="1">
    <source>
        <dbReference type="ARBA" id="ARBA00004141"/>
    </source>
</evidence>
<dbReference type="HOGENOM" id="CLU_001265_23_3_1"/>
<evidence type="ECO:0000259" key="3">
    <source>
        <dbReference type="PROSITE" id="PS50850"/>
    </source>
</evidence>
<accession>A0A0C3S2K6</accession>
<dbReference type="PROSITE" id="PS50850">
    <property type="entry name" value="MFS"/>
    <property type="match status" value="1"/>
</dbReference>
<evidence type="ECO:0000256" key="2">
    <source>
        <dbReference type="SAM" id="Phobius"/>
    </source>
</evidence>
<dbReference type="SUPFAM" id="SSF103473">
    <property type="entry name" value="MFS general substrate transporter"/>
    <property type="match status" value="1"/>
</dbReference>
<dbReference type="Proteomes" id="UP000053257">
    <property type="component" value="Unassembled WGS sequence"/>
</dbReference>
<proteinExistence type="predicted"/>
<dbReference type="CDD" id="cd17324">
    <property type="entry name" value="MFS_NepI_like"/>
    <property type="match status" value="1"/>
</dbReference>
<feature type="transmembrane region" description="Helical" evidence="2">
    <location>
        <begin position="21"/>
        <end position="42"/>
    </location>
</feature>
<dbReference type="Gene3D" id="1.20.1250.20">
    <property type="entry name" value="MFS general substrate transporter like domains"/>
    <property type="match status" value="1"/>
</dbReference>
<keyword evidence="5" id="KW-1185">Reference proteome</keyword>
<feature type="transmembrane region" description="Helical" evidence="2">
    <location>
        <begin position="149"/>
        <end position="172"/>
    </location>
</feature>
<feature type="domain" description="Major facilitator superfamily (MFS) profile" evidence="3">
    <location>
        <begin position="1"/>
        <end position="406"/>
    </location>
</feature>
<dbReference type="EMBL" id="KN840596">
    <property type="protein sequence ID" value="KIP03877.1"/>
    <property type="molecule type" value="Genomic_DNA"/>
</dbReference>
<dbReference type="GO" id="GO:0016020">
    <property type="term" value="C:membrane"/>
    <property type="evidence" value="ECO:0007669"/>
    <property type="project" value="UniProtKB-SubCell"/>
</dbReference>
<keyword evidence="2" id="KW-1133">Transmembrane helix</keyword>
<feature type="transmembrane region" description="Helical" evidence="2">
    <location>
        <begin position="380"/>
        <end position="399"/>
    </location>
</feature>
<feature type="transmembrane region" description="Helical" evidence="2">
    <location>
        <begin position="259"/>
        <end position="282"/>
    </location>
</feature>
<dbReference type="AlphaFoldDB" id="A0A0C3S2K6"/>
<dbReference type="PANTHER" id="PTHR42910">
    <property type="entry name" value="TRANSPORTER SCO4007-RELATED"/>
    <property type="match status" value="1"/>
</dbReference>
<feature type="transmembrane region" description="Helical" evidence="2">
    <location>
        <begin position="302"/>
        <end position="326"/>
    </location>
</feature>
<name>A0A0C3S2K6_PHLG1</name>
<organism evidence="4 5">
    <name type="scientific">Phlebiopsis gigantea (strain 11061_1 CR5-6)</name>
    <name type="common">White-rot fungus</name>
    <name type="synonym">Peniophora gigantea</name>
    <dbReference type="NCBI Taxonomy" id="745531"/>
    <lineage>
        <taxon>Eukaryota</taxon>
        <taxon>Fungi</taxon>
        <taxon>Dikarya</taxon>
        <taxon>Basidiomycota</taxon>
        <taxon>Agaricomycotina</taxon>
        <taxon>Agaricomycetes</taxon>
        <taxon>Polyporales</taxon>
        <taxon>Phanerochaetaceae</taxon>
        <taxon>Phlebiopsis</taxon>
    </lineage>
</organism>
<dbReference type="STRING" id="745531.A0A0C3S2K6"/>
<feature type="non-terminal residue" evidence="4">
    <location>
        <position position="1"/>
    </location>
</feature>
<dbReference type="InterPro" id="IPR011701">
    <property type="entry name" value="MFS"/>
</dbReference>
<dbReference type="OrthoDB" id="2105912at2759"/>
<evidence type="ECO:0000313" key="5">
    <source>
        <dbReference type="Proteomes" id="UP000053257"/>
    </source>
</evidence>
<gene>
    <name evidence="4" type="ORF">PHLGIDRAFT_41100</name>
</gene>
<comment type="subcellular location">
    <subcellularLocation>
        <location evidence="1">Membrane</location>
        <topology evidence="1">Multi-pass membrane protein</topology>
    </subcellularLocation>
</comment>
<feature type="transmembrane region" description="Helical" evidence="2">
    <location>
        <begin position="178"/>
        <end position="196"/>
    </location>
</feature>
<reference evidence="4 5" key="1">
    <citation type="journal article" date="2014" name="PLoS Genet.">
        <title>Analysis of the Phlebiopsis gigantea genome, transcriptome and secretome provides insight into its pioneer colonization strategies of wood.</title>
        <authorList>
            <person name="Hori C."/>
            <person name="Ishida T."/>
            <person name="Igarashi K."/>
            <person name="Samejima M."/>
            <person name="Suzuki H."/>
            <person name="Master E."/>
            <person name="Ferreira P."/>
            <person name="Ruiz-Duenas F.J."/>
            <person name="Held B."/>
            <person name="Canessa P."/>
            <person name="Larrondo L.F."/>
            <person name="Schmoll M."/>
            <person name="Druzhinina I.S."/>
            <person name="Kubicek C.P."/>
            <person name="Gaskell J.A."/>
            <person name="Kersten P."/>
            <person name="St John F."/>
            <person name="Glasner J."/>
            <person name="Sabat G."/>
            <person name="Splinter BonDurant S."/>
            <person name="Syed K."/>
            <person name="Yadav J."/>
            <person name="Mgbeahuruike A.C."/>
            <person name="Kovalchuk A."/>
            <person name="Asiegbu F.O."/>
            <person name="Lackner G."/>
            <person name="Hoffmeister D."/>
            <person name="Rencoret J."/>
            <person name="Gutierrez A."/>
            <person name="Sun H."/>
            <person name="Lindquist E."/>
            <person name="Barry K."/>
            <person name="Riley R."/>
            <person name="Grigoriev I.V."/>
            <person name="Henrissat B."/>
            <person name="Kues U."/>
            <person name="Berka R.M."/>
            <person name="Martinez A.T."/>
            <person name="Covert S.F."/>
            <person name="Blanchette R.A."/>
            <person name="Cullen D."/>
        </authorList>
    </citation>
    <scope>NUCLEOTIDE SEQUENCE [LARGE SCALE GENOMIC DNA]</scope>
    <source>
        <strain evidence="4 5">11061_1 CR5-6</strain>
    </source>
</reference>
<dbReference type="PANTHER" id="PTHR42910:SF1">
    <property type="entry name" value="MAJOR FACILITATOR SUPERFAMILY (MFS) PROFILE DOMAIN-CONTAINING PROTEIN"/>
    <property type="match status" value="1"/>
</dbReference>
<feature type="transmembrane region" description="Helical" evidence="2">
    <location>
        <begin position="354"/>
        <end position="374"/>
    </location>
</feature>
<feature type="transmembrane region" description="Helical" evidence="2">
    <location>
        <begin position="91"/>
        <end position="112"/>
    </location>
</feature>
<keyword evidence="2" id="KW-0472">Membrane</keyword>
<dbReference type="InterPro" id="IPR020846">
    <property type="entry name" value="MFS_dom"/>
</dbReference>
<feature type="transmembrane region" description="Helical" evidence="2">
    <location>
        <begin position="118"/>
        <end position="137"/>
    </location>
</feature>
<keyword evidence="2" id="KW-0812">Transmembrane</keyword>
<feature type="transmembrane region" description="Helical" evidence="2">
    <location>
        <begin position="208"/>
        <end position="227"/>
    </location>
</feature>
<dbReference type="Pfam" id="PF07690">
    <property type="entry name" value="MFS_1"/>
    <property type="match status" value="1"/>
</dbReference>
<sequence>DFGLIPIPKHLRVSHDNPPQFDIFLNILFGIGSTFIVANLYYCQPLLIQLSISFNVTYDEVSRIPTLVQAGYASGLLLITPLGDLVRRRSLILLLIIITSSLTIGLPLTSSLHVFEGLSFLIGFSSVVPQIMMPFAADLAPPHKRAAALSIVLSGLLLGVLFARVLAGVIANFVTWHVVYWLALGLQVALFVLLYFKLPDFPAKNQHMSYFGILWTMAKFAVTEPVLIQASLINIASMACFTNFWVTLTFLLGGPIYNYSTLVIGLFGLVGMGGVATSPLLGRLVDRMIPWYATLIASSSQVIFYAIQTGAAGLNVAAVIVVCFGIDSMRQFQQVSLTAAVFDLDHAARSRMNAVLIISIFIGQIMGTSVGTTLFNAHGWRAAAAVSFAWQSFAVLVLLTRGPRCSRYTWIGYEGG</sequence>
<dbReference type="GO" id="GO:0022857">
    <property type="term" value="F:transmembrane transporter activity"/>
    <property type="evidence" value="ECO:0007669"/>
    <property type="project" value="InterPro"/>
</dbReference>
<feature type="non-terminal residue" evidence="4">
    <location>
        <position position="416"/>
    </location>
</feature>
<feature type="transmembrane region" description="Helical" evidence="2">
    <location>
        <begin position="233"/>
        <end position="252"/>
    </location>
</feature>
<evidence type="ECO:0000313" key="4">
    <source>
        <dbReference type="EMBL" id="KIP03877.1"/>
    </source>
</evidence>